<evidence type="ECO:0000256" key="1">
    <source>
        <dbReference type="ARBA" id="ARBA00022801"/>
    </source>
</evidence>
<feature type="signal peptide" evidence="4">
    <location>
        <begin position="1"/>
        <end position="19"/>
    </location>
</feature>
<keyword evidence="2" id="KW-0442">Lipid degradation</keyword>
<dbReference type="PANTHER" id="PTHR10272">
    <property type="entry name" value="PLATELET-ACTIVATING FACTOR ACETYLHYDROLASE"/>
    <property type="match status" value="1"/>
</dbReference>
<sequence>MKTAIFTTLALCAAPLAFAETTSPIAGYDRLDVRAEHRAYPIAASLWYPAGSQTYVAPIGNNPIFRGTPAFIGAGVTEGKFPLFLFSHGSGGNMDTVSWLSSALAQRGAMVLSVNHQGSTSGDSSPRRSVMLDARAEDLSAALDALLADPYFASRVDLDRIITVGFSLGGATALNLAGMRLDANAYAPYCNGSGDVIYADCAFFRKGDVDFENLPGGFEADMRDTRVSAAIAIDPAFTYVATDDSIADMDLPVGLINLGRDDRLHAADVSDNGSALQSRLSNASYTEIAPANHFTFLASCHDGAEGMLAEEGEDPICTDPASTDREAVHLEIVKFITEFSNL</sequence>
<dbReference type="AlphaFoldDB" id="A0A8J7ICC5"/>
<evidence type="ECO:0000313" key="6">
    <source>
        <dbReference type="EMBL" id="MBI1493168.1"/>
    </source>
</evidence>
<evidence type="ECO:0000256" key="3">
    <source>
        <dbReference type="ARBA" id="ARBA00023098"/>
    </source>
</evidence>
<dbReference type="SUPFAM" id="SSF53474">
    <property type="entry name" value="alpha/beta-Hydrolases"/>
    <property type="match status" value="1"/>
</dbReference>
<reference evidence="6" key="1">
    <citation type="submission" date="2020-10" db="EMBL/GenBank/DDBJ databases">
        <title>Paenihalocynthiibacter styelae gen. nov., sp. nov., isolated from stalked sea squirt Styela clava.</title>
        <authorList>
            <person name="Kim Y.-O."/>
            <person name="Yoon J.-H."/>
        </authorList>
    </citation>
    <scope>NUCLEOTIDE SEQUENCE</scope>
    <source>
        <strain evidence="6">MYP1-1</strain>
    </source>
</reference>
<dbReference type="InterPro" id="IPR029058">
    <property type="entry name" value="AB_hydrolase_fold"/>
</dbReference>
<feature type="chain" id="PRO_5035236722" description="AB hydrolase-1 domain-containing protein" evidence="4">
    <location>
        <begin position="20"/>
        <end position="342"/>
    </location>
</feature>
<keyword evidence="4" id="KW-0732">Signal</keyword>
<dbReference type="PANTHER" id="PTHR10272:SF0">
    <property type="entry name" value="PLATELET-ACTIVATING FACTOR ACETYLHYDROLASE"/>
    <property type="match status" value="1"/>
</dbReference>
<dbReference type="Proteomes" id="UP000640583">
    <property type="component" value="Unassembled WGS sequence"/>
</dbReference>
<dbReference type="GO" id="GO:0003847">
    <property type="term" value="F:1-alkyl-2-acetylglycerophosphocholine esterase activity"/>
    <property type="evidence" value="ECO:0007669"/>
    <property type="project" value="TreeGrafter"/>
</dbReference>
<feature type="domain" description="AB hydrolase-1" evidence="5">
    <location>
        <begin position="82"/>
        <end position="178"/>
    </location>
</feature>
<evidence type="ECO:0000256" key="4">
    <source>
        <dbReference type="SAM" id="SignalP"/>
    </source>
</evidence>
<comment type="caution">
    <text evidence="6">The sequence shown here is derived from an EMBL/GenBank/DDBJ whole genome shotgun (WGS) entry which is preliminary data.</text>
</comment>
<evidence type="ECO:0000313" key="7">
    <source>
        <dbReference type="Proteomes" id="UP000640583"/>
    </source>
</evidence>
<dbReference type="EMBL" id="JADCKQ010000003">
    <property type="protein sequence ID" value="MBI1493168.1"/>
    <property type="molecule type" value="Genomic_DNA"/>
</dbReference>
<keyword evidence="1" id="KW-0378">Hydrolase</keyword>
<dbReference type="Gene3D" id="3.40.50.1820">
    <property type="entry name" value="alpha/beta hydrolase"/>
    <property type="match status" value="1"/>
</dbReference>
<dbReference type="RefSeq" id="WP_228848012.1">
    <property type="nucleotide sequence ID" value="NZ_JADCKQ010000003.1"/>
</dbReference>
<name>A0A8J7ICC5_9RHOB</name>
<accession>A0A8J7ICC5</accession>
<gene>
    <name evidence="6" type="ORF">H1D41_05905</name>
</gene>
<keyword evidence="3" id="KW-0443">Lipid metabolism</keyword>
<proteinExistence type="predicted"/>
<dbReference type="PIRSF" id="PIRSF031982">
    <property type="entry name" value="UCP031982_abhydr"/>
    <property type="match status" value="1"/>
</dbReference>
<dbReference type="InterPro" id="IPR000073">
    <property type="entry name" value="AB_hydrolase_1"/>
</dbReference>
<evidence type="ECO:0000256" key="2">
    <source>
        <dbReference type="ARBA" id="ARBA00022963"/>
    </source>
</evidence>
<organism evidence="6 7">
    <name type="scientific">Halocynthiibacter styelae</name>
    <dbReference type="NCBI Taxonomy" id="2761955"/>
    <lineage>
        <taxon>Bacteria</taxon>
        <taxon>Pseudomonadati</taxon>
        <taxon>Pseudomonadota</taxon>
        <taxon>Alphaproteobacteria</taxon>
        <taxon>Rhodobacterales</taxon>
        <taxon>Paracoccaceae</taxon>
        <taxon>Halocynthiibacter</taxon>
    </lineage>
</organism>
<keyword evidence="7" id="KW-1185">Reference proteome</keyword>
<evidence type="ECO:0000259" key="5">
    <source>
        <dbReference type="Pfam" id="PF00561"/>
    </source>
</evidence>
<dbReference type="Pfam" id="PF00561">
    <property type="entry name" value="Abhydrolase_1"/>
    <property type="match status" value="1"/>
</dbReference>
<dbReference type="InterPro" id="IPR016986">
    <property type="entry name" value="UCP031982_abhydr"/>
</dbReference>
<dbReference type="GO" id="GO:0016042">
    <property type="term" value="P:lipid catabolic process"/>
    <property type="evidence" value="ECO:0007669"/>
    <property type="project" value="UniProtKB-KW"/>
</dbReference>
<protein>
    <recommendedName>
        <fullName evidence="5">AB hydrolase-1 domain-containing protein</fullName>
    </recommendedName>
</protein>